<dbReference type="NCBIfam" id="NF010741">
    <property type="entry name" value="PRK14143.1"/>
    <property type="match status" value="1"/>
</dbReference>
<reference evidence="10 11" key="1">
    <citation type="submission" date="2019-06" db="EMBL/GenBank/DDBJ databases">
        <title>A chromosomal-level reference genome of Carpinus fangiana (Coryloideae, Betulaceae).</title>
        <authorList>
            <person name="Yang X."/>
            <person name="Wang Z."/>
            <person name="Zhang L."/>
            <person name="Hao G."/>
            <person name="Liu J."/>
            <person name="Yang Y."/>
        </authorList>
    </citation>
    <scope>NUCLEOTIDE SEQUENCE [LARGE SCALE GENOMIC DNA]</scope>
    <source>
        <strain evidence="10">Cfa_2016G</strain>
        <tissue evidence="10">Leaf</tissue>
    </source>
</reference>
<comment type="subcellular location">
    <subcellularLocation>
        <location evidence="1">Cytoplasm</location>
    </subcellularLocation>
    <subcellularLocation>
        <location evidence="7">Mitochondrion matrix</location>
    </subcellularLocation>
</comment>
<dbReference type="Proteomes" id="UP000327013">
    <property type="component" value="Chromosome 6"/>
</dbReference>
<evidence type="ECO:0000256" key="2">
    <source>
        <dbReference type="ARBA" id="ARBA00009054"/>
    </source>
</evidence>
<evidence type="ECO:0000256" key="7">
    <source>
        <dbReference type="RuleBase" id="RU000640"/>
    </source>
</evidence>
<evidence type="ECO:0000256" key="6">
    <source>
        <dbReference type="ARBA" id="ARBA00023186"/>
    </source>
</evidence>
<dbReference type="GO" id="GO:0051087">
    <property type="term" value="F:protein-folding chaperone binding"/>
    <property type="evidence" value="ECO:0007669"/>
    <property type="project" value="InterPro"/>
</dbReference>
<keyword evidence="6 7" id="KW-0143">Chaperone</keyword>
<dbReference type="PROSITE" id="PS01071">
    <property type="entry name" value="GRPE"/>
    <property type="match status" value="1"/>
</dbReference>
<feature type="compositionally biased region" description="Low complexity" evidence="9">
    <location>
        <begin position="292"/>
        <end position="319"/>
    </location>
</feature>
<dbReference type="GO" id="GO:0000774">
    <property type="term" value="F:adenyl-nucleotide exchange factor activity"/>
    <property type="evidence" value="ECO:0007669"/>
    <property type="project" value="InterPro"/>
</dbReference>
<proteinExistence type="inferred from homology"/>
<name>A0A5N6REW9_9ROSI</name>
<comment type="function">
    <text evidence="7">Essential component of the PAM complex, a complex required for the translocation of transit peptide-containing proteins from the inner membrane into the mitochondrial matrix in an ATP-dependent manner.</text>
</comment>
<sequence length="334" mass="36962">MAVPLSNHSLFSPRLSASFSSPKPSKTLSHFKPLHYHHSPHLCKPILGFLPLTKPSPISTSTNYRRSFQFHLSAQDSAPTTNGEEEASQNDVKTAESEADQQQQSSLKILIEVYKEAILAGDEKTLSDIEAMIHIIENEKNELAQKVSALSIEVTTGKEKYIRLQADFDNFRKRSEKERLTIRSDAQGEVIESLLPMVDNFERAKQQLKPETEKEKIIDASYQGIYKQFVEIMRSLRVDAVATVGKPFDPSLHEAIAREESQEFQEGIVTQEFRRGFLLGDRLLRPAMVKVSSGPGSAKAPAAADESTDQPATAPAAADKSTDQPATAAGVDER</sequence>
<keyword evidence="11" id="KW-1185">Reference proteome</keyword>
<dbReference type="InterPro" id="IPR009012">
    <property type="entry name" value="GrpE_head"/>
</dbReference>
<accession>A0A5N6REW9</accession>
<feature type="region of interest" description="Disordered" evidence="9">
    <location>
        <begin position="291"/>
        <end position="334"/>
    </location>
</feature>
<comment type="subunit">
    <text evidence="3">Homodimer.</text>
</comment>
<evidence type="ECO:0000256" key="8">
    <source>
        <dbReference type="RuleBase" id="RU004478"/>
    </source>
</evidence>
<evidence type="ECO:0000256" key="5">
    <source>
        <dbReference type="ARBA" id="ARBA00023016"/>
    </source>
</evidence>
<keyword evidence="5" id="KW-0346">Stress response</keyword>
<dbReference type="FunFam" id="2.30.22.10:FF:000001">
    <property type="entry name" value="Protein GrpE"/>
    <property type="match status" value="1"/>
</dbReference>
<dbReference type="InterPro" id="IPR000740">
    <property type="entry name" value="GrpE"/>
</dbReference>
<dbReference type="HAMAP" id="MF_01151">
    <property type="entry name" value="GrpE"/>
    <property type="match status" value="1"/>
</dbReference>
<dbReference type="PRINTS" id="PR00773">
    <property type="entry name" value="GRPEPROTEIN"/>
</dbReference>
<protein>
    <recommendedName>
        <fullName evidence="7">GrpE protein homolog</fullName>
    </recommendedName>
</protein>
<dbReference type="GO" id="GO:0005759">
    <property type="term" value="C:mitochondrial matrix"/>
    <property type="evidence" value="ECO:0007669"/>
    <property type="project" value="UniProtKB-SubCell"/>
</dbReference>
<dbReference type="GO" id="GO:0042803">
    <property type="term" value="F:protein homodimerization activity"/>
    <property type="evidence" value="ECO:0007669"/>
    <property type="project" value="InterPro"/>
</dbReference>
<evidence type="ECO:0000256" key="3">
    <source>
        <dbReference type="ARBA" id="ARBA00011738"/>
    </source>
</evidence>
<evidence type="ECO:0000256" key="4">
    <source>
        <dbReference type="ARBA" id="ARBA00022490"/>
    </source>
</evidence>
<dbReference type="EMBL" id="CM017326">
    <property type="protein sequence ID" value="KAE8077379.1"/>
    <property type="molecule type" value="Genomic_DNA"/>
</dbReference>
<dbReference type="GO" id="GO:0006457">
    <property type="term" value="P:protein folding"/>
    <property type="evidence" value="ECO:0007669"/>
    <property type="project" value="InterPro"/>
</dbReference>
<dbReference type="PANTHER" id="PTHR21237:SF40">
    <property type="entry name" value="CELL CYCLE AND APOPTOSIS REGULATOR PROTEIN 2"/>
    <property type="match status" value="1"/>
</dbReference>
<dbReference type="OrthoDB" id="201635at2759"/>
<keyword evidence="7" id="KW-0496">Mitochondrion</keyword>
<dbReference type="InterPro" id="IPR013805">
    <property type="entry name" value="GrpE_CC"/>
</dbReference>
<evidence type="ECO:0000313" key="11">
    <source>
        <dbReference type="Proteomes" id="UP000327013"/>
    </source>
</evidence>
<dbReference type="SUPFAM" id="SSF51064">
    <property type="entry name" value="Head domain of nucleotide exchange factor GrpE"/>
    <property type="match status" value="1"/>
</dbReference>
<dbReference type="SUPFAM" id="SSF58014">
    <property type="entry name" value="Coiled-coil domain of nucleotide exchange factor GrpE"/>
    <property type="match status" value="1"/>
</dbReference>
<organism evidence="10 11">
    <name type="scientific">Carpinus fangiana</name>
    <dbReference type="NCBI Taxonomy" id="176857"/>
    <lineage>
        <taxon>Eukaryota</taxon>
        <taxon>Viridiplantae</taxon>
        <taxon>Streptophyta</taxon>
        <taxon>Embryophyta</taxon>
        <taxon>Tracheophyta</taxon>
        <taxon>Spermatophyta</taxon>
        <taxon>Magnoliopsida</taxon>
        <taxon>eudicotyledons</taxon>
        <taxon>Gunneridae</taxon>
        <taxon>Pentapetalae</taxon>
        <taxon>rosids</taxon>
        <taxon>fabids</taxon>
        <taxon>Fagales</taxon>
        <taxon>Betulaceae</taxon>
        <taxon>Carpinus</taxon>
    </lineage>
</organism>
<keyword evidence="4" id="KW-0963">Cytoplasm</keyword>
<evidence type="ECO:0000313" key="10">
    <source>
        <dbReference type="EMBL" id="KAE8077379.1"/>
    </source>
</evidence>
<dbReference type="Gene3D" id="3.90.20.20">
    <property type="match status" value="1"/>
</dbReference>
<evidence type="ECO:0000256" key="9">
    <source>
        <dbReference type="SAM" id="MobiDB-lite"/>
    </source>
</evidence>
<dbReference type="CDD" id="cd00446">
    <property type="entry name" value="GrpE"/>
    <property type="match status" value="1"/>
</dbReference>
<feature type="region of interest" description="Disordered" evidence="9">
    <location>
        <begin position="74"/>
        <end position="101"/>
    </location>
</feature>
<dbReference type="Gene3D" id="2.30.22.10">
    <property type="entry name" value="Head domain of nucleotide exchange factor GrpE"/>
    <property type="match status" value="1"/>
</dbReference>
<comment type="similarity">
    <text evidence="2 8">Belongs to the GrpE family.</text>
</comment>
<evidence type="ECO:0000256" key="1">
    <source>
        <dbReference type="ARBA" id="ARBA00004496"/>
    </source>
</evidence>
<dbReference type="GO" id="GO:0051082">
    <property type="term" value="F:unfolded protein binding"/>
    <property type="evidence" value="ECO:0007669"/>
    <property type="project" value="TreeGrafter"/>
</dbReference>
<gene>
    <name evidence="10" type="ORF">FH972_015950</name>
</gene>
<dbReference type="Pfam" id="PF01025">
    <property type="entry name" value="GrpE"/>
    <property type="match status" value="1"/>
</dbReference>
<dbReference type="AlphaFoldDB" id="A0A5N6REW9"/>
<dbReference type="GO" id="GO:0009507">
    <property type="term" value="C:chloroplast"/>
    <property type="evidence" value="ECO:0007669"/>
    <property type="project" value="TreeGrafter"/>
</dbReference>
<dbReference type="PANTHER" id="PTHR21237">
    <property type="entry name" value="GRPE PROTEIN"/>
    <property type="match status" value="1"/>
</dbReference>